<gene>
    <name evidence="2" type="ORF">AVDCRST_MAG76-1005</name>
</gene>
<protein>
    <recommendedName>
        <fullName evidence="1">Pyridoxamine 5'-phosphate oxidase N-terminal domain-containing protein</fullName>
    </recommendedName>
</protein>
<dbReference type="InterPro" id="IPR011576">
    <property type="entry name" value="Pyridox_Oxase_N"/>
</dbReference>
<evidence type="ECO:0000259" key="1">
    <source>
        <dbReference type="Pfam" id="PF01243"/>
    </source>
</evidence>
<name>A0A6J4HL72_9ACTN</name>
<dbReference type="EMBL" id="CADCSZ010000059">
    <property type="protein sequence ID" value="CAA9226876.1"/>
    <property type="molecule type" value="Genomic_DNA"/>
</dbReference>
<organism evidence="2">
    <name type="scientific">uncultured Acidimicrobiales bacterium</name>
    <dbReference type="NCBI Taxonomy" id="310071"/>
    <lineage>
        <taxon>Bacteria</taxon>
        <taxon>Bacillati</taxon>
        <taxon>Actinomycetota</taxon>
        <taxon>Acidimicrobiia</taxon>
        <taxon>Acidimicrobiales</taxon>
        <taxon>environmental samples</taxon>
    </lineage>
</organism>
<dbReference type="AlphaFoldDB" id="A0A6J4HL72"/>
<dbReference type="Pfam" id="PF01243">
    <property type="entry name" value="PNPOx_N"/>
    <property type="match status" value="1"/>
</dbReference>
<sequence>MHETDEDLVKLQRLLDDSYSAAGTHLRRIITTERRLSAEQVASRLQGMCLLALATVTGDGRPLVGPVDGIFYRGSFHFGSAPDSMRLRHIRRRPHVSATHLPGEELAVTVHGRGSRIDVKAAEHAGFRRTLLDIYVPRYGPEWEQFLDSGPVYTRIAADRMFTLHT</sequence>
<dbReference type="InterPro" id="IPR012349">
    <property type="entry name" value="Split_barrel_FMN-bd"/>
</dbReference>
<evidence type="ECO:0000313" key="2">
    <source>
        <dbReference type="EMBL" id="CAA9226876.1"/>
    </source>
</evidence>
<reference evidence="2" key="1">
    <citation type="submission" date="2020-02" db="EMBL/GenBank/DDBJ databases">
        <authorList>
            <person name="Meier V. D."/>
        </authorList>
    </citation>
    <scope>NUCLEOTIDE SEQUENCE</scope>
    <source>
        <strain evidence="2">AVDCRST_MAG76</strain>
    </source>
</reference>
<dbReference type="SUPFAM" id="SSF50475">
    <property type="entry name" value="FMN-binding split barrel"/>
    <property type="match status" value="1"/>
</dbReference>
<feature type="domain" description="Pyridoxamine 5'-phosphate oxidase N-terminal" evidence="1">
    <location>
        <begin position="39"/>
        <end position="129"/>
    </location>
</feature>
<accession>A0A6J4HL72</accession>
<dbReference type="Gene3D" id="2.30.110.10">
    <property type="entry name" value="Electron Transport, Fmn-binding Protein, Chain A"/>
    <property type="match status" value="1"/>
</dbReference>
<proteinExistence type="predicted"/>